<dbReference type="AlphaFoldDB" id="A0A6M1KQA0"/>
<dbReference type="RefSeq" id="WP_164336746.1">
    <property type="nucleotide sequence ID" value="NZ_JAAKFZ010000023.1"/>
</dbReference>
<dbReference type="Proteomes" id="UP000479499">
    <property type="component" value="Unassembled WGS sequence"/>
</dbReference>
<feature type="signal peptide" evidence="1">
    <location>
        <begin position="1"/>
        <end position="20"/>
    </location>
</feature>
<name>A0A6M1KQA0_9STRE</name>
<evidence type="ECO:0000256" key="1">
    <source>
        <dbReference type="SAM" id="SignalP"/>
    </source>
</evidence>
<accession>A0A6M1KQA0</accession>
<keyword evidence="1" id="KW-0732">Signal</keyword>
<sequence>MMKRTKTLCFLAAAITLTLAPIGTSQTQPQTVYASVVVVKDYSNGYRYFDENKGQTMRVTSFEGRRRSWRDSILDLLERLWNTVVKWF</sequence>
<proteinExistence type="predicted"/>
<feature type="chain" id="PRO_5038831148" evidence="1">
    <location>
        <begin position="21"/>
        <end position="88"/>
    </location>
</feature>
<evidence type="ECO:0000313" key="3">
    <source>
        <dbReference type="Proteomes" id="UP000479499"/>
    </source>
</evidence>
<organism evidence="2 3">
    <name type="scientific">Streptococcus equi subsp. ruminatorum</name>
    <dbReference type="NCBI Taxonomy" id="254358"/>
    <lineage>
        <taxon>Bacteria</taxon>
        <taxon>Bacillati</taxon>
        <taxon>Bacillota</taxon>
        <taxon>Bacilli</taxon>
        <taxon>Lactobacillales</taxon>
        <taxon>Streptococcaceae</taxon>
        <taxon>Streptococcus</taxon>
    </lineage>
</organism>
<gene>
    <name evidence="2" type="ORF">G5B50_08175</name>
</gene>
<comment type="caution">
    <text evidence="2">The sequence shown here is derived from an EMBL/GenBank/DDBJ whole genome shotgun (WGS) entry which is preliminary data.</text>
</comment>
<dbReference type="EMBL" id="JAAKFZ010000023">
    <property type="protein sequence ID" value="NGL84740.1"/>
    <property type="molecule type" value="Genomic_DNA"/>
</dbReference>
<evidence type="ECO:0000313" key="2">
    <source>
        <dbReference type="EMBL" id="NGL84740.1"/>
    </source>
</evidence>
<protein>
    <submittedName>
        <fullName evidence="2">Uncharacterized protein</fullName>
    </submittedName>
</protein>
<reference evidence="2 3" key="1">
    <citation type="submission" date="2020-02" db="EMBL/GenBank/DDBJ databases">
        <title>M-like protein SrM is not crucial to the virulence of a novel isolate of Streptococcus equi subsp. ruminatorum from Macaca mulatta.</title>
        <authorList>
            <person name="Guo G."/>
            <person name="Cheng L."/>
            <person name="Zhang W."/>
        </authorList>
    </citation>
    <scope>NUCLEOTIDE SEQUENCE [LARGE SCALE GENOMIC DNA]</scope>
    <source>
        <strain evidence="2 3">FJ1804</strain>
    </source>
</reference>